<gene>
    <name evidence="3" type="ORF">GSONMT00025672001</name>
</gene>
<evidence type="ECO:0000313" key="3">
    <source>
        <dbReference type="EMBL" id="CDQ82103.1"/>
    </source>
</evidence>
<accession>A0A060XR11</accession>
<keyword evidence="1" id="KW-0732">Signal</keyword>
<dbReference type="Pfam" id="PF13895">
    <property type="entry name" value="Ig_2"/>
    <property type="match status" value="1"/>
</dbReference>
<feature type="domain" description="Ig-like" evidence="2">
    <location>
        <begin position="20"/>
        <end position="83"/>
    </location>
</feature>
<dbReference type="STRING" id="8022.A0A060XR11"/>
<name>A0A060XR11_ONCMY</name>
<evidence type="ECO:0000259" key="2">
    <source>
        <dbReference type="PROSITE" id="PS50835"/>
    </source>
</evidence>
<protein>
    <recommendedName>
        <fullName evidence="2">Ig-like domain-containing protein</fullName>
    </recommendedName>
</protein>
<feature type="signal peptide" evidence="1">
    <location>
        <begin position="1"/>
        <end position="18"/>
    </location>
</feature>
<dbReference type="Proteomes" id="UP000193380">
    <property type="component" value="Unassembled WGS sequence"/>
</dbReference>
<dbReference type="EMBL" id="FR905907">
    <property type="protein sequence ID" value="CDQ82103.1"/>
    <property type="molecule type" value="Genomic_DNA"/>
</dbReference>
<organism evidence="3 4">
    <name type="scientific">Oncorhynchus mykiss</name>
    <name type="common">Rainbow trout</name>
    <name type="synonym">Salmo gairdneri</name>
    <dbReference type="NCBI Taxonomy" id="8022"/>
    <lineage>
        <taxon>Eukaryota</taxon>
        <taxon>Metazoa</taxon>
        <taxon>Chordata</taxon>
        <taxon>Craniata</taxon>
        <taxon>Vertebrata</taxon>
        <taxon>Euteleostomi</taxon>
        <taxon>Actinopterygii</taxon>
        <taxon>Neopterygii</taxon>
        <taxon>Teleostei</taxon>
        <taxon>Protacanthopterygii</taxon>
        <taxon>Salmoniformes</taxon>
        <taxon>Salmonidae</taxon>
        <taxon>Salmoninae</taxon>
        <taxon>Oncorhynchus</taxon>
    </lineage>
</organism>
<feature type="chain" id="PRO_5001591345" description="Ig-like domain-containing protein" evidence="1">
    <location>
        <begin position="19"/>
        <end position="110"/>
    </location>
</feature>
<dbReference type="SUPFAM" id="SSF48726">
    <property type="entry name" value="Immunoglobulin"/>
    <property type="match status" value="1"/>
</dbReference>
<evidence type="ECO:0000313" key="4">
    <source>
        <dbReference type="Proteomes" id="UP000193380"/>
    </source>
</evidence>
<sequence length="110" mass="12408">MFCTISVYWIYLVCVSTALPVASVSVSPQGLLYSGETVTLQCDISDYTDWTYLWSRNNQQLSSQTSETITISLPDQAGQYQCQGKRTRRPRWSNLSSSLPIIVTIELFSI</sequence>
<evidence type="ECO:0000256" key="1">
    <source>
        <dbReference type="SAM" id="SignalP"/>
    </source>
</evidence>
<dbReference type="PROSITE" id="PS50835">
    <property type="entry name" value="IG_LIKE"/>
    <property type="match status" value="1"/>
</dbReference>
<dbReference type="InterPro" id="IPR013783">
    <property type="entry name" value="Ig-like_fold"/>
</dbReference>
<dbReference type="InterPro" id="IPR036179">
    <property type="entry name" value="Ig-like_dom_sf"/>
</dbReference>
<dbReference type="InterPro" id="IPR007110">
    <property type="entry name" value="Ig-like_dom"/>
</dbReference>
<dbReference type="Gene3D" id="2.60.40.10">
    <property type="entry name" value="Immunoglobulins"/>
    <property type="match status" value="1"/>
</dbReference>
<reference evidence="3" key="1">
    <citation type="journal article" date="2014" name="Nat. Commun.">
        <title>The rainbow trout genome provides novel insights into evolution after whole-genome duplication in vertebrates.</title>
        <authorList>
            <person name="Berthelot C."/>
            <person name="Brunet F."/>
            <person name="Chalopin D."/>
            <person name="Juanchich A."/>
            <person name="Bernard M."/>
            <person name="Noel B."/>
            <person name="Bento P."/>
            <person name="Da Silva C."/>
            <person name="Labadie K."/>
            <person name="Alberti A."/>
            <person name="Aury J.M."/>
            <person name="Louis A."/>
            <person name="Dehais P."/>
            <person name="Bardou P."/>
            <person name="Montfort J."/>
            <person name="Klopp C."/>
            <person name="Cabau C."/>
            <person name="Gaspin C."/>
            <person name="Thorgaard G.H."/>
            <person name="Boussaha M."/>
            <person name="Quillet E."/>
            <person name="Guyomard R."/>
            <person name="Galiana D."/>
            <person name="Bobe J."/>
            <person name="Volff J.N."/>
            <person name="Genet C."/>
            <person name="Wincker P."/>
            <person name="Jaillon O."/>
            <person name="Roest Crollius H."/>
            <person name="Guiguen Y."/>
        </authorList>
    </citation>
    <scope>NUCLEOTIDE SEQUENCE [LARGE SCALE GENOMIC DNA]</scope>
</reference>
<dbReference type="AlphaFoldDB" id="A0A060XR11"/>
<dbReference type="PaxDb" id="8022-A0A060XR11"/>
<reference evidence="3" key="2">
    <citation type="submission" date="2014-03" db="EMBL/GenBank/DDBJ databases">
        <authorList>
            <person name="Genoscope - CEA"/>
        </authorList>
    </citation>
    <scope>NUCLEOTIDE SEQUENCE</scope>
</reference>
<proteinExistence type="predicted"/>